<dbReference type="InterPro" id="IPR027463">
    <property type="entry name" value="AcrB_DN_DC_subdom"/>
</dbReference>
<feature type="transmembrane region" description="Helical" evidence="8">
    <location>
        <begin position="978"/>
        <end position="993"/>
    </location>
</feature>
<feature type="transmembrane region" description="Helical" evidence="8">
    <location>
        <begin position="482"/>
        <end position="500"/>
    </location>
</feature>
<feature type="transmembrane region" description="Helical" evidence="8">
    <location>
        <begin position="919"/>
        <end position="943"/>
    </location>
</feature>
<dbReference type="NCBIfam" id="TIGR00914">
    <property type="entry name" value="2A0601"/>
    <property type="match status" value="1"/>
</dbReference>
<feature type="transmembrane region" description="Helical" evidence="8">
    <location>
        <begin position="342"/>
        <end position="360"/>
    </location>
</feature>
<name>A0ABU3KBA9_9BACT</name>
<organism evidence="9 10">
    <name type="scientific">Candidatus Nitronereus thalassa</name>
    <dbReference type="NCBI Taxonomy" id="3020898"/>
    <lineage>
        <taxon>Bacteria</taxon>
        <taxon>Pseudomonadati</taxon>
        <taxon>Nitrospirota</taxon>
        <taxon>Nitrospiria</taxon>
        <taxon>Nitrospirales</taxon>
        <taxon>Nitrospiraceae</taxon>
        <taxon>Candidatus Nitronereus</taxon>
    </lineage>
</organism>
<dbReference type="RefSeq" id="WP_313834252.1">
    <property type="nucleotide sequence ID" value="NZ_JAQOUE010000001.1"/>
</dbReference>
<evidence type="ECO:0000256" key="1">
    <source>
        <dbReference type="ARBA" id="ARBA00004651"/>
    </source>
</evidence>
<dbReference type="Proteomes" id="UP001250932">
    <property type="component" value="Unassembled WGS sequence"/>
</dbReference>
<keyword evidence="6 8" id="KW-1133">Transmembrane helix</keyword>
<feature type="transmembrane region" description="Helical" evidence="8">
    <location>
        <begin position="390"/>
        <end position="411"/>
    </location>
</feature>
<dbReference type="Gene3D" id="3.30.70.1320">
    <property type="entry name" value="Multidrug efflux transporter AcrB pore domain like"/>
    <property type="match status" value="1"/>
</dbReference>
<keyword evidence="3" id="KW-0813">Transport</keyword>
<dbReference type="Gene3D" id="1.20.1640.10">
    <property type="entry name" value="Multidrug efflux transporter AcrB transmembrane domain"/>
    <property type="match status" value="2"/>
</dbReference>
<dbReference type="Gene3D" id="3.30.70.1430">
    <property type="entry name" value="Multidrug efflux transporter AcrB pore domain"/>
    <property type="match status" value="2"/>
</dbReference>
<protein>
    <submittedName>
        <fullName evidence="9">CusA/CzcA family heavy metal efflux RND transporter</fullName>
    </submittedName>
</protein>
<evidence type="ECO:0000256" key="3">
    <source>
        <dbReference type="ARBA" id="ARBA00022448"/>
    </source>
</evidence>
<dbReference type="SUPFAM" id="SSF82693">
    <property type="entry name" value="Multidrug efflux transporter AcrB pore domain, PN1, PN2, PC1 and PC2 subdomains"/>
    <property type="match status" value="2"/>
</dbReference>
<evidence type="ECO:0000256" key="2">
    <source>
        <dbReference type="ARBA" id="ARBA00010942"/>
    </source>
</evidence>
<keyword evidence="5 8" id="KW-0812">Transmembrane</keyword>
<dbReference type="InterPro" id="IPR001036">
    <property type="entry name" value="Acrflvin-R"/>
</dbReference>
<sequence>MIERIIGWSARNGFIVGLLVLFLMGWGIWVVARTPLDALPDLSDVQVIVFTEWPGRSPDLVEDQITYPIVTSMLGAPQIKYVRGQSFLGLSFVYIVFQDGTDMYWARSRVVEYMQGVTDKLPEGVAPTLGPDATGVGWVFQYALVDENGQHSLADLRSFQDWSLRYWLQSVPGVSEVASIGGFVKQYQVQVDPVKLQGYGIGLSEVIQAVRRSNNEVGGRVIEASEREYMVRGRGYIRSLDDLHNIPVGTDGQGTPITVRDIAHVTIGPDMRRGIAELDGMGEVVGGIVIMRYGENALEVIDRVKQKLQDIEPSIPEGIRVVPVYDRSDLILRAVATLKEKLIEISVVVSLVSLVFLFHIRSALVPILLLPVAVLLSFIAMYYLGISSNVMSLSGIAIAIGAMVDAVIVMVENAHRRLEEWDQQGRIGSRNDVIIRAAQEVGKPLFFSLLIITVSFLPIFTLEAQEGRLFKPLAYTKTFAMFFAALASIMVAPLFMQWFIRGRITPESRNPLNRFLIWIYTPMVKIVLRVRWLVVGLAIGGMILVWPIYEKLGSEFMPPLNEGTILYMPTSLPGLSVQKASQILQTQDRLLKEFPEVDRVFGKMGRARTATDPAPLNMAETIVTLKPQEAWRPGMTWDKLIAEMDQRVKMPGMPNIWWMPIQTRTEMLATGIRSSLGIKILGPGLEELERLGLQIEGLLQSLEGTRSAYAERVTGGYYLDIDVNRVSAARYGLTVADVQDVIESAIGGKNITWTVEGRERYPINVRYPRELRQDVDALQRVLVMTPQGEQIPLAQLSSITKTTGPPSIRDENGSLASIVFVDVAGQDLGTYVQKAKELVQEHVKLPPGYSLQWAGQYQYLERAQQQLRIVIPLTLFLIFVLLYLNFRSMARCLLVLLSVPFSLVGAIWYLNFLGYNLSVAVWVGLIALAGVAAETGVIMIMFLDEACARRQQENRLQSLTDLRDAVVEGAVLRVRPKIMTASAIFLGLLPIMWSHGTGADVMKRIAAPMIGGMVTATLLTLLVIPALYVMWRKFEIEKQLRSQKETT</sequence>
<dbReference type="InterPro" id="IPR004763">
    <property type="entry name" value="CusA-like"/>
</dbReference>
<feature type="transmembrane region" description="Helical" evidence="8">
    <location>
        <begin position="445"/>
        <end position="462"/>
    </location>
</feature>
<evidence type="ECO:0000313" key="10">
    <source>
        <dbReference type="Proteomes" id="UP001250932"/>
    </source>
</evidence>
<dbReference type="Gene3D" id="3.30.70.1440">
    <property type="entry name" value="Multidrug efflux transporter AcrB pore domain"/>
    <property type="match status" value="1"/>
</dbReference>
<reference evidence="9 10" key="1">
    <citation type="journal article" date="2023" name="ISME J.">
        <title>Cultivation and genomic characterization of novel and ubiquitous marine nitrite-oxidizing bacteria from the Nitrospirales.</title>
        <authorList>
            <person name="Mueller A.J."/>
            <person name="Daebeler A."/>
            <person name="Herbold C.W."/>
            <person name="Kirkegaard R.H."/>
            <person name="Daims H."/>
        </authorList>
    </citation>
    <scope>NUCLEOTIDE SEQUENCE [LARGE SCALE GENOMIC DNA]</scope>
    <source>
        <strain evidence="9 10">EB</strain>
    </source>
</reference>
<keyword evidence="7 8" id="KW-0472">Membrane</keyword>
<comment type="subcellular location">
    <subcellularLocation>
        <location evidence="1">Cell membrane</location>
        <topology evidence="1">Multi-pass membrane protein</topology>
    </subcellularLocation>
</comment>
<keyword evidence="4" id="KW-1003">Cell membrane</keyword>
<comment type="similarity">
    <text evidence="2">Belongs to the resistance-nodulation-cell division (RND) (TC 2.A.6) family.</text>
</comment>
<evidence type="ECO:0000256" key="8">
    <source>
        <dbReference type="SAM" id="Phobius"/>
    </source>
</evidence>
<comment type="caution">
    <text evidence="9">The sequence shown here is derived from an EMBL/GenBank/DDBJ whole genome shotgun (WGS) entry which is preliminary data.</text>
</comment>
<dbReference type="PANTHER" id="PTHR32063:SF19">
    <property type="entry name" value="CATION EFFLUX SYSTEM PROTEIN CUSA"/>
    <property type="match status" value="1"/>
</dbReference>
<dbReference type="SUPFAM" id="SSF82714">
    <property type="entry name" value="Multidrug efflux transporter AcrB TolC docking domain, DN and DC subdomains"/>
    <property type="match status" value="2"/>
</dbReference>
<feature type="transmembrane region" description="Helical" evidence="8">
    <location>
        <begin position="893"/>
        <end position="913"/>
    </location>
</feature>
<dbReference type="PRINTS" id="PR00702">
    <property type="entry name" value="ACRIFLAVINRP"/>
</dbReference>
<evidence type="ECO:0000256" key="5">
    <source>
        <dbReference type="ARBA" id="ARBA00022692"/>
    </source>
</evidence>
<dbReference type="PANTHER" id="PTHR32063">
    <property type="match status" value="1"/>
</dbReference>
<dbReference type="Gene3D" id="3.30.2090.10">
    <property type="entry name" value="Multidrug efflux transporter AcrB TolC docking domain, DN and DC subdomains"/>
    <property type="match status" value="2"/>
</dbReference>
<evidence type="ECO:0000256" key="7">
    <source>
        <dbReference type="ARBA" id="ARBA00023136"/>
    </source>
</evidence>
<accession>A0ABU3KBA9</accession>
<dbReference type="EMBL" id="JAQOUE010000001">
    <property type="protein sequence ID" value="MDT7043687.1"/>
    <property type="molecule type" value="Genomic_DNA"/>
</dbReference>
<feature type="transmembrane region" description="Helical" evidence="8">
    <location>
        <begin position="869"/>
        <end position="886"/>
    </location>
</feature>
<keyword evidence="10" id="KW-1185">Reference proteome</keyword>
<feature type="transmembrane region" description="Helical" evidence="8">
    <location>
        <begin position="367"/>
        <end position="384"/>
    </location>
</feature>
<gene>
    <name evidence="9" type="ORF">PPG34_15135</name>
</gene>
<feature type="transmembrane region" description="Helical" evidence="8">
    <location>
        <begin position="1005"/>
        <end position="1031"/>
    </location>
</feature>
<feature type="transmembrane region" description="Helical" evidence="8">
    <location>
        <begin position="12"/>
        <end position="32"/>
    </location>
</feature>
<dbReference type="Pfam" id="PF00873">
    <property type="entry name" value="ACR_tran"/>
    <property type="match status" value="1"/>
</dbReference>
<evidence type="ECO:0000256" key="4">
    <source>
        <dbReference type="ARBA" id="ARBA00022475"/>
    </source>
</evidence>
<dbReference type="SUPFAM" id="SSF82866">
    <property type="entry name" value="Multidrug efflux transporter AcrB transmembrane domain"/>
    <property type="match status" value="2"/>
</dbReference>
<evidence type="ECO:0000313" key="9">
    <source>
        <dbReference type="EMBL" id="MDT7043687.1"/>
    </source>
</evidence>
<evidence type="ECO:0000256" key="6">
    <source>
        <dbReference type="ARBA" id="ARBA00022989"/>
    </source>
</evidence>
<feature type="transmembrane region" description="Helical" evidence="8">
    <location>
        <begin position="530"/>
        <end position="549"/>
    </location>
</feature>
<proteinExistence type="inferred from homology"/>